<evidence type="ECO:0000313" key="1">
    <source>
        <dbReference type="EMBL" id="CAG8486819.1"/>
    </source>
</evidence>
<keyword evidence="2" id="KW-1185">Reference proteome</keyword>
<comment type="caution">
    <text evidence="1">The sequence shown here is derived from an EMBL/GenBank/DDBJ whole genome shotgun (WGS) entry which is preliminary data.</text>
</comment>
<dbReference type="OrthoDB" id="2448953at2759"/>
<name>A0A9N8WE46_9GLOM</name>
<accession>A0A9N8WE46</accession>
<proteinExistence type="predicted"/>
<protein>
    <submittedName>
        <fullName evidence="1">12641_t:CDS:1</fullName>
    </submittedName>
</protein>
<sequence length="84" mass="9736">MEQTTAKKSTKSAAANARQTSYDDYYYTPTPAMIEAAKQDYALRVYAFTQNQLIRAKSESNSEKQQTEYKFTSIPEYKCKLTIW</sequence>
<organism evidence="1 2">
    <name type="scientific">Ambispora gerdemannii</name>
    <dbReference type="NCBI Taxonomy" id="144530"/>
    <lineage>
        <taxon>Eukaryota</taxon>
        <taxon>Fungi</taxon>
        <taxon>Fungi incertae sedis</taxon>
        <taxon>Mucoromycota</taxon>
        <taxon>Glomeromycotina</taxon>
        <taxon>Glomeromycetes</taxon>
        <taxon>Archaeosporales</taxon>
        <taxon>Ambisporaceae</taxon>
        <taxon>Ambispora</taxon>
    </lineage>
</organism>
<gene>
    <name evidence="1" type="ORF">AGERDE_LOCUS3530</name>
</gene>
<evidence type="ECO:0000313" key="2">
    <source>
        <dbReference type="Proteomes" id="UP000789831"/>
    </source>
</evidence>
<dbReference type="AlphaFoldDB" id="A0A9N8WE46"/>
<dbReference type="EMBL" id="CAJVPL010000352">
    <property type="protein sequence ID" value="CAG8486819.1"/>
    <property type="molecule type" value="Genomic_DNA"/>
</dbReference>
<reference evidence="1" key="1">
    <citation type="submission" date="2021-06" db="EMBL/GenBank/DDBJ databases">
        <authorList>
            <person name="Kallberg Y."/>
            <person name="Tangrot J."/>
            <person name="Rosling A."/>
        </authorList>
    </citation>
    <scope>NUCLEOTIDE SEQUENCE</scope>
    <source>
        <strain evidence="1">MT106</strain>
    </source>
</reference>
<dbReference type="Proteomes" id="UP000789831">
    <property type="component" value="Unassembled WGS sequence"/>
</dbReference>